<evidence type="ECO:0000256" key="5">
    <source>
        <dbReference type="ARBA" id="ARBA00022840"/>
    </source>
</evidence>
<dbReference type="AlphaFoldDB" id="A0A915I6K1"/>
<dbReference type="InterPro" id="IPR001245">
    <property type="entry name" value="Ser-Thr/Tyr_kinase_cat_dom"/>
</dbReference>
<proteinExistence type="predicted"/>
<keyword evidence="7" id="KW-0472">Membrane</keyword>
<evidence type="ECO:0000256" key="3">
    <source>
        <dbReference type="ARBA" id="ARBA00022729"/>
    </source>
</evidence>
<keyword evidence="3" id="KW-0732">Signal</keyword>
<dbReference type="WBParaSite" id="nRc.2.0.1.t09391-RA">
    <property type="protein sequence ID" value="nRc.2.0.1.t09391-RA"/>
    <property type="gene ID" value="nRc.2.0.1.g09391"/>
</dbReference>
<evidence type="ECO:0000256" key="6">
    <source>
        <dbReference type="ARBA" id="ARBA00022989"/>
    </source>
</evidence>
<keyword evidence="2" id="KW-0812">Transmembrane</keyword>
<dbReference type="PANTHER" id="PTHR24416">
    <property type="entry name" value="TYROSINE-PROTEIN KINASE RECEPTOR"/>
    <property type="match status" value="1"/>
</dbReference>
<evidence type="ECO:0000259" key="9">
    <source>
        <dbReference type="PROSITE" id="PS50011"/>
    </source>
</evidence>
<comment type="subcellular location">
    <subcellularLocation>
        <location evidence="1">Membrane</location>
    </subcellularLocation>
</comment>
<dbReference type="SUPFAM" id="SSF56112">
    <property type="entry name" value="Protein kinase-like (PK-like)"/>
    <property type="match status" value="1"/>
</dbReference>
<name>A0A915I6K1_ROMCU</name>
<evidence type="ECO:0000256" key="4">
    <source>
        <dbReference type="ARBA" id="ARBA00022741"/>
    </source>
</evidence>
<dbReference type="GO" id="GO:0005886">
    <property type="term" value="C:plasma membrane"/>
    <property type="evidence" value="ECO:0007669"/>
    <property type="project" value="TreeGrafter"/>
</dbReference>
<reference evidence="11" key="1">
    <citation type="submission" date="2022-11" db="UniProtKB">
        <authorList>
            <consortium name="WormBaseParasite"/>
        </authorList>
    </citation>
    <scope>IDENTIFICATION</scope>
</reference>
<dbReference type="GO" id="GO:0043235">
    <property type="term" value="C:receptor complex"/>
    <property type="evidence" value="ECO:0007669"/>
    <property type="project" value="TreeGrafter"/>
</dbReference>
<dbReference type="InterPro" id="IPR011009">
    <property type="entry name" value="Kinase-like_dom_sf"/>
</dbReference>
<evidence type="ECO:0000313" key="10">
    <source>
        <dbReference type="Proteomes" id="UP000887565"/>
    </source>
</evidence>
<organism evidence="10 11">
    <name type="scientific">Romanomermis culicivorax</name>
    <name type="common">Nematode worm</name>
    <dbReference type="NCBI Taxonomy" id="13658"/>
    <lineage>
        <taxon>Eukaryota</taxon>
        <taxon>Metazoa</taxon>
        <taxon>Ecdysozoa</taxon>
        <taxon>Nematoda</taxon>
        <taxon>Enoplea</taxon>
        <taxon>Dorylaimia</taxon>
        <taxon>Mermithida</taxon>
        <taxon>Mermithoidea</taxon>
        <taxon>Mermithidae</taxon>
        <taxon>Romanomermis</taxon>
    </lineage>
</organism>
<dbReference type="InterPro" id="IPR050122">
    <property type="entry name" value="RTK"/>
</dbReference>
<dbReference type="Pfam" id="PF07714">
    <property type="entry name" value="PK_Tyr_Ser-Thr"/>
    <property type="match status" value="1"/>
</dbReference>
<keyword evidence="8" id="KW-0675">Receptor</keyword>
<evidence type="ECO:0000256" key="1">
    <source>
        <dbReference type="ARBA" id="ARBA00004370"/>
    </source>
</evidence>
<keyword evidence="10" id="KW-1185">Reference proteome</keyword>
<dbReference type="GO" id="GO:0005524">
    <property type="term" value="F:ATP binding"/>
    <property type="evidence" value="ECO:0007669"/>
    <property type="project" value="UniProtKB-KW"/>
</dbReference>
<feature type="domain" description="Protein kinase" evidence="9">
    <location>
        <begin position="1"/>
        <end position="144"/>
    </location>
</feature>
<dbReference type="PROSITE" id="PS50011">
    <property type="entry name" value="PROTEIN_KINASE_DOM"/>
    <property type="match status" value="1"/>
</dbReference>
<evidence type="ECO:0000256" key="2">
    <source>
        <dbReference type="ARBA" id="ARBA00022692"/>
    </source>
</evidence>
<dbReference type="Proteomes" id="UP000887565">
    <property type="component" value="Unplaced"/>
</dbReference>
<dbReference type="Gene3D" id="1.10.510.10">
    <property type="entry name" value="Transferase(Phosphotransferase) domain 1"/>
    <property type="match status" value="1"/>
</dbReference>
<evidence type="ECO:0000313" key="11">
    <source>
        <dbReference type="WBParaSite" id="nRc.2.0.1.t09391-RA"/>
    </source>
</evidence>
<dbReference type="PANTHER" id="PTHR24416:SF550">
    <property type="entry name" value="FIBROBLAST GROWTH FACTOR RECEPTOR HOMOLOG 1-RELATED"/>
    <property type="match status" value="1"/>
</dbReference>
<dbReference type="GO" id="GO:0007169">
    <property type="term" value="P:cell surface receptor protein tyrosine kinase signaling pathway"/>
    <property type="evidence" value="ECO:0007669"/>
    <property type="project" value="TreeGrafter"/>
</dbReference>
<dbReference type="GO" id="GO:0004714">
    <property type="term" value="F:transmembrane receptor protein tyrosine kinase activity"/>
    <property type="evidence" value="ECO:0007669"/>
    <property type="project" value="TreeGrafter"/>
</dbReference>
<protein>
    <submittedName>
        <fullName evidence="11">Protein kinase domain-containing protein</fullName>
    </submittedName>
</protein>
<keyword evidence="4" id="KW-0547">Nucleotide-binding</keyword>
<evidence type="ECO:0000256" key="8">
    <source>
        <dbReference type="ARBA" id="ARBA00023170"/>
    </source>
</evidence>
<sequence>MTNDCSRFMYNFSLYLRSATRIMQQLPGGHCYTTYVSISDFGMCQVCWSDKYPCTKDDFQNHGNLKFPVRWMAPEMLPQFGRMANNRSDVWSYGVVLWETAHLGSRLPYEQYNIFDVEMAHVKLVVENYRLEKPDNCNSGHSIG</sequence>
<keyword evidence="6" id="KW-1133">Transmembrane helix</keyword>
<keyword evidence="5" id="KW-0067">ATP-binding</keyword>
<accession>A0A915I6K1</accession>
<dbReference type="InterPro" id="IPR000719">
    <property type="entry name" value="Prot_kinase_dom"/>
</dbReference>
<evidence type="ECO:0000256" key="7">
    <source>
        <dbReference type="ARBA" id="ARBA00023136"/>
    </source>
</evidence>